<proteinExistence type="predicted"/>
<dbReference type="EMBL" id="BARV01034272">
    <property type="protein sequence ID" value="GAI58053.1"/>
    <property type="molecule type" value="Genomic_DNA"/>
</dbReference>
<reference evidence="1" key="1">
    <citation type="journal article" date="2014" name="Front. Microbiol.">
        <title>High frequency of phylogenetically diverse reductive dehalogenase-homologous genes in deep subseafloor sedimentary metagenomes.</title>
        <authorList>
            <person name="Kawai M."/>
            <person name="Futagami T."/>
            <person name="Toyoda A."/>
            <person name="Takaki Y."/>
            <person name="Nishi S."/>
            <person name="Hori S."/>
            <person name="Arai W."/>
            <person name="Tsubouchi T."/>
            <person name="Morono Y."/>
            <person name="Uchiyama I."/>
            <person name="Ito T."/>
            <person name="Fujiyama A."/>
            <person name="Inagaki F."/>
            <person name="Takami H."/>
        </authorList>
    </citation>
    <scope>NUCLEOTIDE SEQUENCE</scope>
    <source>
        <strain evidence="1">Expedition CK06-06</strain>
    </source>
</reference>
<organism evidence="1">
    <name type="scientific">marine sediment metagenome</name>
    <dbReference type="NCBI Taxonomy" id="412755"/>
    <lineage>
        <taxon>unclassified sequences</taxon>
        <taxon>metagenomes</taxon>
        <taxon>ecological metagenomes</taxon>
    </lineage>
</organism>
<sequence>GLNSPFSRIEPAYIFMHAKKKIRKRGNVPRETLKSGLVE</sequence>
<gene>
    <name evidence="1" type="ORF">S06H3_53710</name>
</gene>
<comment type="caution">
    <text evidence="1">The sequence shown here is derived from an EMBL/GenBank/DDBJ whole genome shotgun (WGS) entry which is preliminary data.</text>
</comment>
<dbReference type="AlphaFoldDB" id="X1PQE5"/>
<evidence type="ECO:0000313" key="1">
    <source>
        <dbReference type="EMBL" id="GAI58053.1"/>
    </source>
</evidence>
<protein>
    <submittedName>
        <fullName evidence="1">Uncharacterized protein</fullName>
    </submittedName>
</protein>
<name>X1PQE5_9ZZZZ</name>
<feature type="non-terminal residue" evidence="1">
    <location>
        <position position="1"/>
    </location>
</feature>
<accession>X1PQE5</accession>